<evidence type="ECO:0000313" key="2">
    <source>
        <dbReference type="Proteomes" id="UP000632740"/>
    </source>
</evidence>
<proteinExistence type="predicted"/>
<dbReference type="InterPro" id="IPR050155">
    <property type="entry name" value="HAD-like_hydrolase_sf"/>
</dbReference>
<dbReference type="SUPFAM" id="SSF56784">
    <property type="entry name" value="HAD-like"/>
    <property type="match status" value="1"/>
</dbReference>
<dbReference type="GO" id="GO:0004713">
    <property type="term" value="F:protein tyrosine kinase activity"/>
    <property type="evidence" value="ECO:0007669"/>
    <property type="project" value="TreeGrafter"/>
</dbReference>
<dbReference type="Pfam" id="PF13419">
    <property type="entry name" value="HAD_2"/>
    <property type="match status" value="1"/>
</dbReference>
<dbReference type="PANTHER" id="PTHR43434:SF20">
    <property type="entry name" value="5'-NUCLEOTIDASE"/>
    <property type="match status" value="1"/>
</dbReference>
<name>A0A919U2T9_9CELL</name>
<evidence type="ECO:0000313" key="1">
    <source>
        <dbReference type="EMBL" id="GIG21802.1"/>
    </source>
</evidence>
<dbReference type="InterPro" id="IPR023214">
    <property type="entry name" value="HAD_sf"/>
</dbReference>
<organism evidence="1 2">
    <name type="scientific">Cellulomonas chitinilytica</name>
    <dbReference type="NCBI Taxonomy" id="398759"/>
    <lineage>
        <taxon>Bacteria</taxon>
        <taxon>Bacillati</taxon>
        <taxon>Actinomycetota</taxon>
        <taxon>Actinomycetes</taxon>
        <taxon>Micrococcales</taxon>
        <taxon>Cellulomonadaceae</taxon>
        <taxon>Cellulomonas</taxon>
    </lineage>
</organism>
<dbReference type="Proteomes" id="UP000632740">
    <property type="component" value="Unassembled WGS sequence"/>
</dbReference>
<dbReference type="AlphaFoldDB" id="A0A919U2T9"/>
<protein>
    <submittedName>
        <fullName evidence="1">5'-nucleotidase</fullName>
    </submittedName>
</protein>
<accession>A0A919U2T9</accession>
<dbReference type="GO" id="GO:0005829">
    <property type="term" value="C:cytosol"/>
    <property type="evidence" value="ECO:0007669"/>
    <property type="project" value="TreeGrafter"/>
</dbReference>
<dbReference type="EMBL" id="BONK01000008">
    <property type="protein sequence ID" value="GIG21802.1"/>
    <property type="molecule type" value="Genomic_DNA"/>
</dbReference>
<dbReference type="Gene3D" id="3.40.50.1000">
    <property type="entry name" value="HAD superfamily/HAD-like"/>
    <property type="match status" value="1"/>
</dbReference>
<dbReference type="InterPro" id="IPR023198">
    <property type="entry name" value="PGP-like_dom2"/>
</dbReference>
<sequence>MTPPLVLLDLDGTLIDSGPTITASVAAAYDELGLPVPAPALLRSFVGPPLADVFRAHGVPPARVADAVAAYRRVYVGGAMLGATVFDGIPDALAGLRHAGLRLVVATAKPEAYASTLCDHLGLSPLLDGLAGASLDGTRSSKAAVVRRALDGHGGVPRRTLMVGDREHDVHGARAHGIDCLGVAWGYAAPGELTAAGAVGLVDQPADLAAEVLASLERLAA</sequence>
<dbReference type="PANTHER" id="PTHR43434">
    <property type="entry name" value="PHOSPHOGLYCOLATE PHOSPHATASE"/>
    <property type="match status" value="1"/>
</dbReference>
<dbReference type="InterPro" id="IPR036412">
    <property type="entry name" value="HAD-like_sf"/>
</dbReference>
<comment type="caution">
    <text evidence="1">The sequence shown here is derived from an EMBL/GenBank/DDBJ whole genome shotgun (WGS) entry which is preliminary data.</text>
</comment>
<dbReference type="Gene3D" id="1.10.150.240">
    <property type="entry name" value="Putative phosphatase, domain 2"/>
    <property type="match status" value="1"/>
</dbReference>
<dbReference type="InterPro" id="IPR041492">
    <property type="entry name" value="HAD_2"/>
</dbReference>
<dbReference type="RefSeq" id="WP_203754824.1">
    <property type="nucleotide sequence ID" value="NZ_BONK01000008.1"/>
</dbReference>
<gene>
    <name evidence="1" type="ORF">Cch01nite_25260</name>
</gene>
<keyword evidence="2" id="KW-1185">Reference proteome</keyword>
<reference evidence="1" key="1">
    <citation type="submission" date="2021-01" db="EMBL/GenBank/DDBJ databases">
        <title>Whole genome shotgun sequence of Cellulomonas chitinilytica NBRC 110799.</title>
        <authorList>
            <person name="Komaki H."/>
            <person name="Tamura T."/>
        </authorList>
    </citation>
    <scope>NUCLEOTIDE SEQUENCE</scope>
    <source>
        <strain evidence="1">NBRC 110799</strain>
    </source>
</reference>